<evidence type="ECO:0000256" key="6">
    <source>
        <dbReference type="ARBA" id="ARBA00022989"/>
    </source>
</evidence>
<dbReference type="GO" id="GO:0006811">
    <property type="term" value="P:monoatomic ion transport"/>
    <property type="evidence" value="ECO:0007669"/>
    <property type="project" value="UniProtKB-KW"/>
</dbReference>
<keyword evidence="6 10" id="KW-1133">Transmembrane helix</keyword>
<accession>A0A8U0A5H5</accession>
<feature type="transmembrane region" description="Helical" evidence="10">
    <location>
        <begin position="64"/>
        <end position="82"/>
    </location>
</feature>
<dbReference type="Proteomes" id="UP000831768">
    <property type="component" value="Plasmid unnamed1"/>
</dbReference>
<keyword evidence="7" id="KW-0406">Ion transport</keyword>
<geneLocation type="plasmid" evidence="11 12">
    <name>unnamed1</name>
</geneLocation>
<evidence type="ECO:0000256" key="2">
    <source>
        <dbReference type="ARBA" id="ARBA00022448"/>
    </source>
</evidence>
<dbReference type="AlphaFoldDB" id="A0A8U0A5H5"/>
<evidence type="ECO:0000256" key="3">
    <source>
        <dbReference type="ARBA" id="ARBA00022449"/>
    </source>
</evidence>
<keyword evidence="12" id="KW-1185">Reference proteome</keyword>
<name>A0A8U0A5H5_9EURY</name>
<feature type="transmembrane region" description="Helical" evidence="10">
    <location>
        <begin position="6"/>
        <end position="27"/>
    </location>
</feature>
<feature type="transmembrane region" description="Helical" evidence="10">
    <location>
        <begin position="161"/>
        <end position="186"/>
    </location>
</feature>
<dbReference type="InterPro" id="IPR002528">
    <property type="entry name" value="MATE_fam"/>
</dbReference>
<organism evidence="11 12">
    <name type="scientific">Halocatena salina</name>
    <dbReference type="NCBI Taxonomy" id="2934340"/>
    <lineage>
        <taxon>Archaea</taxon>
        <taxon>Methanobacteriati</taxon>
        <taxon>Methanobacteriota</taxon>
        <taxon>Stenosarchaea group</taxon>
        <taxon>Halobacteria</taxon>
        <taxon>Halobacteriales</taxon>
        <taxon>Natronomonadaceae</taxon>
        <taxon>Halocatena</taxon>
    </lineage>
</organism>
<keyword evidence="3" id="KW-0050">Antiport</keyword>
<dbReference type="InterPro" id="IPR048279">
    <property type="entry name" value="MdtK-like"/>
</dbReference>
<evidence type="ECO:0000256" key="1">
    <source>
        <dbReference type="ARBA" id="ARBA00004651"/>
    </source>
</evidence>
<dbReference type="InterPro" id="IPR050222">
    <property type="entry name" value="MATE_MdtK"/>
</dbReference>
<dbReference type="NCBIfam" id="TIGR00797">
    <property type="entry name" value="matE"/>
    <property type="match status" value="1"/>
</dbReference>
<proteinExistence type="predicted"/>
<feature type="transmembrane region" description="Helical" evidence="10">
    <location>
        <begin position="286"/>
        <end position="306"/>
    </location>
</feature>
<dbReference type="EMBL" id="CP096020">
    <property type="protein sequence ID" value="UPM44450.1"/>
    <property type="molecule type" value="Genomic_DNA"/>
</dbReference>
<keyword evidence="4" id="KW-1003">Cell membrane</keyword>
<keyword evidence="11" id="KW-0614">Plasmid</keyword>
<dbReference type="GO" id="GO:0005886">
    <property type="term" value="C:plasma membrane"/>
    <property type="evidence" value="ECO:0007669"/>
    <property type="project" value="UniProtKB-SubCell"/>
</dbReference>
<dbReference type="PANTHER" id="PTHR43298:SF2">
    <property type="entry name" value="FMN_FAD EXPORTER YEEO-RELATED"/>
    <property type="match status" value="1"/>
</dbReference>
<gene>
    <name evidence="11" type="ORF">MW046_13470</name>
</gene>
<dbReference type="PIRSF" id="PIRSF006603">
    <property type="entry name" value="DinF"/>
    <property type="match status" value="1"/>
</dbReference>
<evidence type="ECO:0000256" key="4">
    <source>
        <dbReference type="ARBA" id="ARBA00022475"/>
    </source>
</evidence>
<evidence type="ECO:0000256" key="7">
    <source>
        <dbReference type="ARBA" id="ARBA00023065"/>
    </source>
</evidence>
<evidence type="ECO:0000256" key="5">
    <source>
        <dbReference type="ARBA" id="ARBA00022692"/>
    </source>
</evidence>
<feature type="transmembrane region" description="Helical" evidence="10">
    <location>
        <begin position="326"/>
        <end position="345"/>
    </location>
</feature>
<evidence type="ECO:0000313" key="11">
    <source>
        <dbReference type="EMBL" id="UPM44450.1"/>
    </source>
</evidence>
<dbReference type="GO" id="GO:0015297">
    <property type="term" value="F:antiporter activity"/>
    <property type="evidence" value="ECO:0007669"/>
    <property type="project" value="UniProtKB-KW"/>
</dbReference>
<feature type="transmembrane region" description="Helical" evidence="10">
    <location>
        <begin position="102"/>
        <end position="123"/>
    </location>
</feature>
<evidence type="ECO:0000256" key="8">
    <source>
        <dbReference type="ARBA" id="ARBA00023136"/>
    </source>
</evidence>
<evidence type="ECO:0000313" key="12">
    <source>
        <dbReference type="Proteomes" id="UP000831768"/>
    </source>
</evidence>
<protein>
    <recommendedName>
        <fullName evidence="9">Multidrug-efflux transporter</fullName>
    </recommendedName>
</protein>
<keyword evidence="8 10" id="KW-0472">Membrane</keyword>
<feature type="transmembrane region" description="Helical" evidence="10">
    <location>
        <begin position="135"/>
        <end position="155"/>
    </location>
</feature>
<keyword evidence="2" id="KW-0813">Transport</keyword>
<dbReference type="KEGG" id="haad:MW046_13470"/>
<dbReference type="PANTHER" id="PTHR43298">
    <property type="entry name" value="MULTIDRUG RESISTANCE PROTEIN NORM-RELATED"/>
    <property type="match status" value="1"/>
</dbReference>
<dbReference type="Pfam" id="PF01554">
    <property type="entry name" value="MatE"/>
    <property type="match status" value="2"/>
</dbReference>
<sequence length="434" mass="45750">MRTTDVIVAGFLSPAAVAAVGLADVYARLPARIGSGVGDGAIALSSQDTGRGAVGNRNEAVTQALLIGVLASVPFIVFGLFFNEWAIAVLGAEIDVVQSGALYLVIILLSSPARHTVLIAARAIQGTGDTRSPMIVRSGANAVNIVGTVVLAFGIGPLPELSVIGIAVATTSANYLEAMAFLVFIYSHWSQIEYVHPTDPIIGKQLILIGLPRTAEGLTELIAEFPFNAILLVFGTEVNAAYHIGRRMYQQIAAPLSRGYGIATNIIVGQGLGEGNPTEAYWDGSIIAMLGVITVGGLGFVLFGIAEQFVLLFTHDPMTVAYATGFARAYALSTVLIALYVVIAGALRGGSETRVPFLAKLSGTFIFLLGTTYLFGLRLGYGVVAAYAGIVADYAWRNVVLCFYYATGDWRERGTTMMTDRAGADDEHASTPDD</sequence>
<keyword evidence="5 10" id="KW-0812">Transmembrane</keyword>
<dbReference type="GO" id="GO:0042910">
    <property type="term" value="F:xenobiotic transmembrane transporter activity"/>
    <property type="evidence" value="ECO:0007669"/>
    <property type="project" value="InterPro"/>
</dbReference>
<comment type="subcellular location">
    <subcellularLocation>
        <location evidence="1">Cell membrane</location>
        <topology evidence="1">Multi-pass membrane protein</topology>
    </subcellularLocation>
</comment>
<feature type="transmembrane region" description="Helical" evidence="10">
    <location>
        <begin position="357"/>
        <end position="375"/>
    </location>
</feature>
<evidence type="ECO:0000256" key="10">
    <source>
        <dbReference type="SAM" id="Phobius"/>
    </source>
</evidence>
<dbReference type="CDD" id="cd13137">
    <property type="entry name" value="MATE_NorM_like"/>
    <property type="match status" value="1"/>
</dbReference>
<reference evidence="11" key="1">
    <citation type="submission" date="2022-04" db="EMBL/GenBank/DDBJ databases">
        <title>Halocatena sp. nov., isolated from a salt lake.</title>
        <authorList>
            <person name="Cui H.-L."/>
        </authorList>
    </citation>
    <scope>NUCLEOTIDE SEQUENCE</scope>
    <source>
        <strain evidence="11">AD-1</strain>
        <plasmid evidence="11">unnamed1</plasmid>
    </source>
</reference>
<evidence type="ECO:0000256" key="9">
    <source>
        <dbReference type="ARBA" id="ARBA00031636"/>
    </source>
</evidence>